<dbReference type="PROSITE" id="PS51257">
    <property type="entry name" value="PROKAR_LIPOPROTEIN"/>
    <property type="match status" value="1"/>
</dbReference>
<dbReference type="RefSeq" id="WP_070047910.1">
    <property type="nucleotide sequence ID" value="NZ_CBCSDO010000001.1"/>
</dbReference>
<dbReference type="STRING" id="1628148.BI198_01245"/>
<evidence type="ECO:0008006" key="4">
    <source>
        <dbReference type="Google" id="ProtNLM"/>
    </source>
</evidence>
<accession>A0A1E7Q2A8</accession>
<dbReference type="AlphaFoldDB" id="A0A1E7Q2A8"/>
<gene>
    <name evidence="2" type="ORF">BI198_01245</name>
</gene>
<evidence type="ECO:0000313" key="3">
    <source>
        <dbReference type="Proteomes" id="UP000242258"/>
    </source>
</evidence>
<name>A0A1E7Q2A8_9GAMM</name>
<keyword evidence="3" id="KW-1185">Reference proteome</keyword>
<feature type="chain" id="PRO_5009200261" description="DUF1439 domain-containing protein" evidence="1">
    <location>
        <begin position="19"/>
        <end position="189"/>
    </location>
</feature>
<dbReference type="Proteomes" id="UP000242258">
    <property type="component" value="Unassembled WGS sequence"/>
</dbReference>
<evidence type="ECO:0000256" key="1">
    <source>
        <dbReference type="SAM" id="SignalP"/>
    </source>
</evidence>
<reference evidence="3" key="1">
    <citation type="submission" date="2016-09" db="EMBL/GenBank/DDBJ databases">
        <authorList>
            <person name="Wan X."/>
            <person name="Hou S."/>
        </authorList>
    </citation>
    <scope>NUCLEOTIDE SEQUENCE [LARGE SCALE GENOMIC DNA]</scope>
    <source>
        <strain evidence="3">KH87</strain>
    </source>
</reference>
<protein>
    <recommendedName>
        <fullName evidence="4">DUF1439 domain-containing protein</fullName>
    </recommendedName>
</protein>
<dbReference type="InterPro" id="IPR010835">
    <property type="entry name" value="DUF1439"/>
</dbReference>
<dbReference type="Pfam" id="PF07273">
    <property type="entry name" value="DUF1439"/>
    <property type="match status" value="1"/>
</dbReference>
<feature type="signal peptide" evidence="1">
    <location>
        <begin position="1"/>
        <end position="18"/>
    </location>
</feature>
<comment type="caution">
    <text evidence="2">The sequence shown here is derived from an EMBL/GenBank/DDBJ whole genome shotgun (WGS) entry which is preliminary data.</text>
</comment>
<dbReference type="OrthoDB" id="6398264at2"/>
<sequence length="189" mass="20336">MKKILIALSVLLSVLVLASCAQLGSIASYSVSESDLEQMLAQQIPKLTHQATAAGIPLRLQVDKMKVAIGPDNSDLVRLDTSASAVLSLFGLSYPAEMNLQVEGAPYYDAEKQAVFLRSVNLISSNIDAAGYRGNLKPVNSELLQLINGFLADNPVYRLDTTNPTMKLLSQVPLNMAVQNGSLRFSPSN</sequence>
<dbReference type="Gene3D" id="3.15.10.40">
    <property type="entry name" value="Uncharacterised protein PF07273, DUF1439"/>
    <property type="match status" value="1"/>
</dbReference>
<evidence type="ECO:0000313" key="2">
    <source>
        <dbReference type="EMBL" id="OEY68344.1"/>
    </source>
</evidence>
<dbReference type="EMBL" id="MKEK01000001">
    <property type="protein sequence ID" value="OEY68344.1"/>
    <property type="molecule type" value="Genomic_DNA"/>
</dbReference>
<organism evidence="2 3">
    <name type="scientific">Rheinheimera salexigens</name>
    <dbReference type="NCBI Taxonomy" id="1628148"/>
    <lineage>
        <taxon>Bacteria</taxon>
        <taxon>Pseudomonadati</taxon>
        <taxon>Pseudomonadota</taxon>
        <taxon>Gammaproteobacteria</taxon>
        <taxon>Chromatiales</taxon>
        <taxon>Chromatiaceae</taxon>
        <taxon>Rheinheimera</taxon>
    </lineage>
</organism>
<keyword evidence="1" id="KW-0732">Signal</keyword>
<proteinExistence type="predicted"/>